<organism evidence="8 9">
    <name type="scientific">Candidatus Giovannonibacteria bacterium GW2011_GWA2_45_21</name>
    <dbReference type="NCBI Taxonomy" id="1618649"/>
    <lineage>
        <taxon>Bacteria</taxon>
        <taxon>Candidatus Giovannoniibacteriota</taxon>
    </lineage>
</organism>
<dbReference type="PATRIC" id="fig|1618649.3.peg.701"/>
<dbReference type="InterPro" id="IPR009000">
    <property type="entry name" value="Transl_B-barrel_sf"/>
</dbReference>
<dbReference type="InterPro" id="IPR027417">
    <property type="entry name" value="P-loop_NTPase"/>
</dbReference>
<dbReference type="EMBL" id="LCKT01000051">
    <property type="protein sequence ID" value="KKU02767.1"/>
    <property type="molecule type" value="Genomic_DNA"/>
</dbReference>
<name>A0A0G1M3V3_9BACT</name>
<accession>A0A0G1M3V3</accession>
<dbReference type="Gene3D" id="3.30.70.870">
    <property type="entry name" value="Elongation Factor G (Translational Gtpase), domain 3"/>
    <property type="match status" value="1"/>
</dbReference>
<dbReference type="EC" id="3.6.5.n1" evidence="6"/>
<sequence>MEEKTKQLNNIRNFVIIAHIDHGKSTLADRMLELTGTIEKRKMREQVLDQMELERERGITIKLQPVRMSHILNSNSYILNLIDTPGHIDFSYEVSRSLRAVEGAVLLVDATQGVQAQTFSNLEMAKELGLKIIPVLNKIDLPNARIEETEKEIIQLVGCKPDEILKVSAKTGQGVSELLEAIVEKIPPPLEVQPLNAEEKFKIREVGFFKPELKETEKLGAGEIGYVVTNIKNPGVVKVGDTIINLKSQIPALPAGRSNLKSWALEGYREPKPMIWANFYPESQNNFDDLRSALEKLHLSDSSFSFKEESFGPPSAPPRRGGLGRGFKLGFLGLLHLEIISERLKREFGLKVIAASPTVAYRILLKDELAEEIIYSAASFPEEHKIRGVFETWVNTEILTSSQNLGSILKLLQDYEAEVGETVEFSGTRLLLKAKMPLRELMRNFFDALKNISSGFASLNYEIVEERPADVLKLEILVAENPVSAFSRIVPRSRLETEAEKMVEKLKAILPRELFSVKIQAKATGRILASRTLSALRKHVTGNLYGGDRTRKMKLWQKQKKGKERLKARGSVDIPQEVFLKMIRG</sequence>
<dbReference type="GO" id="GO:0097177">
    <property type="term" value="F:mitochondrial ribosome binding"/>
    <property type="evidence" value="ECO:0007669"/>
    <property type="project" value="TreeGrafter"/>
</dbReference>
<comment type="subcellular location">
    <subcellularLocation>
        <location evidence="6">Cell membrane</location>
        <topology evidence="6">Peripheral membrane protein</topology>
        <orientation evidence="6">Cytoplasmic side</orientation>
    </subcellularLocation>
</comment>
<dbReference type="PANTHER" id="PTHR43512">
    <property type="entry name" value="TRANSLATION FACTOR GUF1-RELATED"/>
    <property type="match status" value="1"/>
</dbReference>
<dbReference type="SUPFAM" id="SSF54980">
    <property type="entry name" value="EF-G C-terminal domain-like"/>
    <property type="match status" value="2"/>
</dbReference>
<keyword evidence="5 6" id="KW-0472">Membrane</keyword>
<feature type="binding site" evidence="6">
    <location>
        <begin position="137"/>
        <end position="140"/>
    </location>
    <ligand>
        <name>GTP</name>
        <dbReference type="ChEBI" id="CHEBI:37565"/>
    </ligand>
</feature>
<dbReference type="Proteomes" id="UP000034696">
    <property type="component" value="Unassembled WGS sequence"/>
</dbReference>
<keyword evidence="6" id="KW-1003">Cell membrane</keyword>
<dbReference type="FunFam" id="3.40.50.300:FF:000078">
    <property type="entry name" value="Elongation factor 4"/>
    <property type="match status" value="1"/>
</dbReference>
<evidence type="ECO:0000256" key="2">
    <source>
        <dbReference type="ARBA" id="ARBA00022741"/>
    </source>
</evidence>
<dbReference type="InterPro" id="IPR005225">
    <property type="entry name" value="Small_GTP-bd"/>
</dbReference>
<dbReference type="GO" id="GO:0005886">
    <property type="term" value="C:plasma membrane"/>
    <property type="evidence" value="ECO:0007669"/>
    <property type="project" value="UniProtKB-SubCell"/>
</dbReference>
<dbReference type="Pfam" id="PF00009">
    <property type="entry name" value="GTP_EFTU"/>
    <property type="match status" value="1"/>
</dbReference>
<dbReference type="PROSITE" id="PS00301">
    <property type="entry name" value="G_TR_1"/>
    <property type="match status" value="1"/>
</dbReference>
<evidence type="ECO:0000256" key="5">
    <source>
        <dbReference type="ARBA" id="ARBA00023136"/>
    </source>
</evidence>
<dbReference type="InterPro" id="IPR000795">
    <property type="entry name" value="T_Tr_GTP-bd_dom"/>
</dbReference>
<keyword evidence="4 6" id="KW-0342">GTP-binding</keyword>
<proteinExistence type="inferred from homology"/>
<dbReference type="InterPro" id="IPR038363">
    <property type="entry name" value="LepA_C_sf"/>
</dbReference>
<gene>
    <name evidence="6" type="primary">lepA</name>
    <name evidence="8" type="ORF">UX06_C0051G0002</name>
</gene>
<evidence type="ECO:0000256" key="3">
    <source>
        <dbReference type="ARBA" id="ARBA00022801"/>
    </source>
</evidence>
<dbReference type="CDD" id="cd01890">
    <property type="entry name" value="LepA"/>
    <property type="match status" value="1"/>
</dbReference>
<dbReference type="Pfam" id="PF00679">
    <property type="entry name" value="EFG_C"/>
    <property type="match status" value="1"/>
</dbReference>
<dbReference type="InterPro" id="IPR000640">
    <property type="entry name" value="EFG_V-like"/>
</dbReference>
<dbReference type="Pfam" id="PF06421">
    <property type="entry name" value="LepA_C"/>
    <property type="match status" value="1"/>
</dbReference>
<dbReference type="GO" id="GO:0003924">
    <property type="term" value="F:GTPase activity"/>
    <property type="evidence" value="ECO:0007669"/>
    <property type="project" value="UniProtKB-UniRule"/>
</dbReference>
<evidence type="ECO:0000313" key="9">
    <source>
        <dbReference type="Proteomes" id="UP000034696"/>
    </source>
</evidence>
<dbReference type="HAMAP" id="MF_00071">
    <property type="entry name" value="LepA"/>
    <property type="match status" value="1"/>
</dbReference>
<evidence type="ECO:0000256" key="4">
    <source>
        <dbReference type="ARBA" id="ARBA00023134"/>
    </source>
</evidence>
<feature type="domain" description="Tr-type G" evidence="7">
    <location>
        <begin position="9"/>
        <end position="190"/>
    </location>
</feature>
<dbReference type="PROSITE" id="PS51722">
    <property type="entry name" value="G_TR_2"/>
    <property type="match status" value="1"/>
</dbReference>
<dbReference type="InterPro" id="IPR013842">
    <property type="entry name" value="LepA_CTD"/>
</dbReference>
<keyword evidence="2 6" id="KW-0547">Nucleotide-binding</keyword>
<dbReference type="Gene3D" id="3.30.70.2570">
    <property type="entry name" value="Elongation factor 4, C-terminal domain"/>
    <property type="match status" value="1"/>
</dbReference>
<dbReference type="GO" id="GO:0003746">
    <property type="term" value="F:translation elongation factor activity"/>
    <property type="evidence" value="ECO:0007669"/>
    <property type="project" value="UniProtKB-UniRule"/>
</dbReference>
<feature type="binding site" evidence="6">
    <location>
        <begin position="21"/>
        <end position="26"/>
    </location>
    <ligand>
        <name>GTP</name>
        <dbReference type="ChEBI" id="CHEBI:37565"/>
    </ligand>
</feature>
<dbReference type="GO" id="GO:0045727">
    <property type="term" value="P:positive regulation of translation"/>
    <property type="evidence" value="ECO:0007669"/>
    <property type="project" value="UniProtKB-UniRule"/>
</dbReference>
<dbReference type="InterPro" id="IPR006297">
    <property type="entry name" value="EF-4"/>
</dbReference>
<protein>
    <recommendedName>
        <fullName evidence="6">Elongation factor 4</fullName>
        <shortName evidence="6">EF-4</shortName>
        <ecNumber evidence="6">3.6.5.n1</ecNumber>
    </recommendedName>
    <alternativeName>
        <fullName evidence="6">Ribosomal back-translocase LepA</fullName>
    </alternativeName>
</protein>
<dbReference type="AlphaFoldDB" id="A0A0G1M3V3"/>
<dbReference type="GO" id="GO:0005525">
    <property type="term" value="F:GTP binding"/>
    <property type="evidence" value="ECO:0007669"/>
    <property type="project" value="UniProtKB-UniRule"/>
</dbReference>
<dbReference type="InterPro" id="IPR035647">
    <property type="entry name" value="EFG_III/V"/>
</dbReference>
<dbReference type="Gene3D" id="3.30.70.240">
    <property type="match status" value="1"/>
</dbReference>
<dbReference type="SUPFAM" id="SSF52540">
    <property type="entry name" value="P-loop containing nucleoside triphosphate hydrolases"/>
    <property type="match status" value="1"/>
</dbReference>
<keyword evidence="3 6" id="KW-0378">Hydrolase</keyword>
<evidence type="ECO:0000259" key="7">
    <source>
        <dbReference type="PROSITE" id="PS51722"/>
    </source>
</evidence>
<dbReference type="NCBIfam" id="TIGR00231">
    <property type="entry name" value="small_GTP"/>
    <property type="match status" value="1"/>
</dbReference>
<dbReference type="InterPro" id="IPR031157">
    <property type="entry name" value="G_TR_CS"/>
</dbReference>
<evidence type="ECO:0000256" key="1">
    <source>
        <dbReference type="ARBA" id="ARBA00005454"/>
    </source>
</evidence>
<comment type="caution">
    <text evidence="8">The sequence shown here is derived from an EMBL/GenBank/DDBJ whole genome shotgun (WGS) entry which is preliminary data.</text>
</comment>
<comment type="catalytic activity">
    <reaction evidence="6">
        <text>GTP + H2O = GDP + phosphate + H(+)</text>
        <dbReference type="Rhea" id="RHEA:19669"/>
        <dbReference type="ChEBI" id="CHEBI:15377"/>
        <dbReference type="ChEBI" id="CHEBI:15378"/>
        <dbReference type="ChEBI" id="CHEBI:37565"/>
        <dbReference type="ChEBI" id="CHEBI:43474"/>
        <dbReference type="ChEBI" id="CHEBI:58189"/>
        <dbReference type="EC" id="3.6.5.n1"/>
    </reaction>
</comment>
<comment type="function">
    <text evidence="6">Required for accurate and efficient protein synthesis under certain stress conditions. May act as a fidelity factor of the translation reaction, by catalyzing a one-codon backward translocation of tRNAs on improperly translocated ribosomes. Back-translocation proceeds from a post-translocation (POST) complex to a pre-translocation (PRE) complex, thus giving elongation factor G a second chance to translocate the tRNAs correctly. Binds to ribosomes in a GTP-dependent manner.</text>
</comment>
<evidence type="ECO:0000256" key="6">
    <source>
        <dbReference type="HAMAP-Rule" id="MF_00071"/>
    </source>
</evidence>
<comment type="similarity">
    <text evidence="1 6">Belongs to the TRAFAC class translation factor GTPase superfamily. Classic translation factor GTPase family. LepA subfamily.</text>
</comment>
<keyword evidence="6" id="KW-0648">Protein biosynthesis</keyword>
<dbReference type="PRINTS" id="PR00315">
    <property type="entry name" value="ELONGATNFCT"/>
</dbReference>
<dbReference type="PANTHER" id="PTHR43512:SF7">
    <property type="entry name" value="TRANSLATION FACTOR GUF1, MITOCHONDRIAL"/>
    <property type="match status" value="1"/>
</dbReference>
<dbReference type="Gene3D" id="3.40.50.300">
    <property type="entry name" value="P-loop containing nucleotide triphosphate hydrolases"/>
    <property type="match status" value="1"/>
</dbReference>
<reference evidence="8 9" key="1">
    <citation type="journal article" date="2015" name="Nature">
        <title>rRNA introns, odd ribosomes, and small enigmatic genomes across a large radiation of phyla.</title>
        <authorList>
            <person name="Brown C.T."/>
            <person name="Hug L.A."/>
            <person name="Thomas B.C."/>
            <person name="Sharon I."/>
            <person name="Castelle C.J."/>
            <person name="Singh A."/>
            <person name="Wilkins M.J."/>
            <person name="Williams K.H."/>
            <person name="Banfield J.F."/>
        </authorList>
    </citation>
    <scope>NUCLEOTIDE SEQUENCE [LARGE SCALE GENOMIC DNA]</scope>
</reference>
<evidence type="ECO:0000313" key="8">
    <source>
        <dbReference type="EMBL" id="KKU02767.1"/>
    </source>
</evidence>
<keyword evidence="8" id="KW-0251">Elongation factor</keyword>
<dbReference type="SUPFAM" id="SSF50447">
    <property type="entry name" value="Translation proteins"/>
    <property type="match status" value="1"/>
</dbReference>
<dbReference type="Gene3D" id="2.40.30.10">
    <property type="entry name" value="Translation factors"/>
    <property type="match status" value="1"/>
</dbReference>